<dbReference type="Gene3D" id="3.40.50.300">
    <property type="entry name" value="P-loop containing nucleotide triphosphate hydrolases"/>
    <property type="match status" value="1"/>
</dbReference>
<accession>A0A8F8KL13</accession>
<gene>
    <name evidence="4" type="ORF">KOM_12_29</name>
</gene>
<dbReference type="GO" id="GO:0003689">
    <property type="term" value="F:DNA clamp loader activity"/>
    <property type="evidence" value="ECO:0007669"/>
    <property type="project" value="TreeGrafter"/>
</dbReference>
<dbReference type="EMBL" id="MZ420154">
    <property type="protein sequence ID" value="QYA18299.1"/>
    <property type="molecule type" value="Genomic_DNA"/>
</dbReference>
<dbReference type="SUPFAM" id="SSF52540">
    <property type="entry name" value="P-loop containing nucleoside triphosphate hydrolases"/>
    <property type="match status" value="1"/>
</dbReference>
<sequence length="311" mass="35184">MQTLSWNEQCCPSTLDEFGLVHGHIVGRLKHLPPFSESIIFSGPTGSGKTVIVNCLINDWITSLGPSQQYSIFRVTVDNINQWTNYVAKFSHHSDVKALLVFDGVWTMSEQDQQYLASVVESNRVCVLISTSVTSGWFTCLRSQLLEVEVDLLDEGESDYLATRVLKRMNTNITERDRKIVISKSRGNIFWLIHGLQAASLGCSPDKHGDDDIRETSNLILECIIKRKWNKCREYCVKLWETGWSTNEVIHYLYEDIKNPSHNYSEQSLVLLTEKIANLTTIGWGSMGVVKPMDSFVSLIGKVASLYQALK</sequence>
<dbReference type="GO" id="GO:0006281">
    <property type="term" value="P:DNA repair"/>
    <property type="evidence" value="ECO:0007669"/>
    <property type="project" value="TreeGrafter"/>
</dbReference>
<dbReference type="InterPro" id="IPR027417">
    <property type="entry name" value="P-loop_NTPase"/>
</dbReference>
<keyword evidence="3" id="KW-0067">ATP-binding</keyword>
<dbReference type="GO" id="GO:0005524">
    <property type="term" value="F:ATP binding"/>
    <property type="evidence" value="ECO:0007669"/>
    <property type="project" value="UniProtKB-KW"/>
</dbReference>
<proteinExistence type="predicted"/>
<dbReference type="InterPro" id="IPR008921">
    <property type="entry name" value="DNA_pol3_clamp-load_cplx_C"/>
</dbReference>
<dbReference type="GO" id="GO:0003677">
    <property type="term" value="F:DNA binding"/>
    <property type="evidence" value="ECO:0007669"/>
    <property type="project" value="InterPro"/>
</dbReference>
<name>A0A8F8KL13_9VIRU</name>
<protein>
    <submittedName>
        <fullName evidence="4">Replication factor C clamp loader</fullName>
    </submittedName>
</protein>
<keyword evidence="1" id="KW-0235">DNA replication</keyword>
<evidence type="ECO:0000313" key="4">
    <source>
        <dbReference type="EMBL" id="QYA18299.1"/>
    </source>
</evidence>
<dbReference type="GO" id="GO:0006261">
    <property type="term" value="P:DNA-templated DNA replication"/>
    <property type="evidence" value="ECO:0007669"/>
    <property type="project" value="TreeGrafter"/>
</dbReference>
<evidence type="ECO:0000256" key="3">
    <source>
        <dbReference type="ARBA" id="ARBA00022840"/>
    </source>
</evidence>
<dbReference type="SUPFAM" id="SSF48019">
    <property type="entry name" value="post-AAA+ oligomerization domain-like"/>
    <property type="match status" value="1"/>
</dbReference>
<organism evidence="4">
    <name type="scientific">Clandestinovirus</name>
    <dbReference type="NCBI Taxonomy" id="2831644"/>
    <lineage>
        <taxon>Viruses</taxon>
    </lineage>
</organism>
<evidence type="ECO:0000256" key="1">
    <source>
        <dbReference type="ARBA" id="ARBA00022705"/>
    </source>
</evidence>
<evidence type="ECO:0000256" key="2">
    <source>
        <dbReference type="ARBA" id="ARBA00022741"/>
    </source>
</evidence>
<dbReference type="PANTHER" id="PTHR11669">
    <property type="entry name" value="REPLICATION FACTOR C / DNA POLYMERASE III GAMMA-TAU SUBUNIT"/>
    <property type="match status" value="1"/>
</dbReference>
<dbReference type="InterPro" id="IPR050238">
    <property type="entry name" value="DNA_Rep/Repair_Clamp_Loader"/>
</dbReference>
<reference evidence="4" key="1">
    <citation type="submission" date="2021-06" db="EMBL/GenBank/DDBJ databases">
        <authorList>
            <person name="Rolland C."/>
        </authorList>
    </citation>
    <scope>NUCLEOTIDE SEQUENCE</scope>
    <source>
        <strain evidence="4">347.936635</strain>
    </source>
</reference>
<dbReference type="PANTHER" id="PTHR11669:SF20">
    <property type="entry name" value="REPLICATION FACTOR C SUBUNIT 4"/>
    <property type="match status" value="1"/>
</dbReference>
<keyword evidence="2" id="KW-0547">Nucleotide-binding</keyword>